<dbReference type="Proteomes" id="UP000537260">
    <property type="component" value="Unassembled WGS sequence"/>
</dbReference>
<organism evidence="1 2">
    <name type="scientific">Glaciibacter psychrotolerans</name>
    <dbReference type="NCBI Taxonomy" id="670054"/>
    <lineage>
        <taxon>Bacteria</taxon>
        <taxon>Bacillati</taxon>
        <taxon>Actinomycetota</taxon>
        <taxon>Actinomycetes</taxon>
        <taxon>Micrococcales</taxon>
        <taxon>Microbacteriaceae</taxon>
        <taxon>Glaciibacter</taxon>
    </lineage>
</organism>
<dbReference type="RefSeq" id="WP_179577362.1">
    <property type="nucleotide sequence ID" value="NZ_JACCFM010000001.1"/>
</dbReference>
<protein>
    <submittedName>
        <fullName evidence="1">Uncharacterized protein</fullName>
    </submittedName>
</protein>
<name>A0A7Z0J529_9MICO</name>
<reference evidence="1 2" key="1">
    <citation type="submission" date="2020-07" db="EMBL/GenBank/DDBJ databases">
        <title>Sequencing the genomes of 1000 actinobacteria strains.</title>
        <authorList>
            <person name="Klenk H.-P."/>
        </authorList>
    </citation>
    <scope>NUCLEOTIDE SEQUENCE [LARGE SCALE GENOMIC DNA]</scope>
    <source>
        <strain evidence="1 2">LI1</strain>
    </source>
</reference>
<keyword evidence="2" id="KW-1185">Reference proteome</keyword>
<sequence length="53" mass="5686">MDAQEVPLDDGLVAQIAAIDGQPLEERAAAYTQLHDALRDILEGGDVPVVTER</sequence>
<proteinExistence type="predicted"/>
<gene>
    <name evidence="1" type="ORF">HNR05_000245</name>
</gene>
<dbReference type="AlphaFoldDB" id="A0A7Z0J529"/>
<evidence type="ECO:0000313" key="2">
    <source>
        <dbReference type="Proteomes" id="UP000537260"/>
    </source>
</evidence>
<accession>A0A7Z0J529</accession>
<dbReference type="EMBL" id="JACCFM010000001">
    <property type="protein sequence ID" value="NYJ18454.1"/>
    <property type="molecule type" value="Genomic_DNA"/>
</dbReference>
<evidence type="ECO:0000313" key="1">
    <source>
        <dbReference type="EMBL" id="NYJ18454.1"/>
    </source>
</evidence>
<comment type="caution">
    <text evidence="1">The sequence shown here is derived from an EMBL/GenBank/DDBJ whole genome shotgun (WGS) entry which is preliminary data.</text>
</comment>